<reference evidence="1 2" key="1">
    <citation type="journal article" date="2010" name="PLoS ONE">
        <title>The glycobiome of the rumen bacterium Butyrivibrio proteoclasticus B316(T) highlights adaptation to a polysaccharide-rich environment.</title>
        <authorList>
            <person name="Kelly W.J."/>
            <person name="Leahy S.C."/>
            <person name="Altermann E."/>
            <person name="Yeoman C.J."/>
            <person name="Dunne J.C."/>
            <person name="Kong Z."/>
            <person name="Pacheco D.M."/>
            <person name="Li D."/>
            <person name="Noel S.J."/>
            <person name="Moon C.D."/>
            <person name="Cookson A.L."/>
            <person name="Attwood G.T."/>
        </authorList>
    </citation>
    <scope>NUCLEOTIDE SEQUENCE [LARGE SCALE GENOMIC DNA]</scope>
    <source>
        <strain evidence="2">ATCC 51982 / DSM 14932 / B316</strain>
    </source>
</reference>
<evidence type="ECO:0008006" key="3">
    <source>
        <dbReference type="Google" id="ProtNLM"/>
    </source>
</evidence>
<evidence type="ECO:0000313" key="1">
    <source>
        <dbReference type="EMBL" id="ADL32773.1"/>
    </source>
</evidence>
<organism evidence="1 2">
    <name type="scientific">Butyrivibrio proteoclasticus (strain ATCC 51982 / DSM 14932 / B316)</name>
    <name type="common">Clostridium proteoclasticum</name>
    <dbReference type="NCBI Taxonomy" id="515622"/>
    <lineage>
        <taxon>Bacteria</taxon>
        <taxon>Bacillati</taxon>
        <taxon>Bacillota</taxon>
        <taxon>Clostridia</taxon>
        <taxon>Lachnospirales</taxon>
        <taxon>Lachnospiraceae</taxon>
        <taxon>Butyrivibrio</taxon>
    </lineage>
</organism>
<evidence type="ECO:0000313" key="2">
    <source>
        <dbReference type="Proteomes" id="UP000001299"/>
    </source>
</evidence>
<dbReference type="AlphaFoldDB" id="E0S2F0"/>
<dbReference type="RefSeq" id="WP_013279432.1">
    <property type="nucleotide sequence ID" value="NC_014387.1"/>
</dbReference>
<sequence length="139" mass="15413">MSIDKYKDMIYMDRPISKKHTPMPLENRAAQFAPFAALTGYDDAVNETSRLTVNKIELSEEKKAELDLTLSNLNSVITTNPKASITYFVPDSLKAGGDYVTVNASIRKIDSVSRTIILMDRSVIAIDDIISIEPEDGDV</sequence>
<dbReference type="Proteomes" id="UP000001299">
    <property type="component" value="Chromosome 1"/>
</dbReference>
<dbReference type="STRING" id="515622.bpr_I0021"/>
<dbReference type="eggNOG" id="ENOG5032SWG">
    <property type="taxonomic scope" value="Bacteria"/>
</dbReference>
<protein>
    <recommendedName>
        <fullName evidence="3">YolD-like protein</fullName>
    </recommendedName>
</protein>
<dbReference type="KEGG" id="bpb:bpr_I0021"/>
<proteinExistence type="predicted"/>
<dbReference type="EMBL" id="CP001810">
    <property type="protein sequence ID" value="ADL32773.1"/>
    <property type="molecule type" value="Genomic_DNA"/>
</dbReference>
<keyword evidence="2" id="KW-1185">Reference proteome</keyword>
<accession>E0S2F0</accession>
<name>E0S2F0_BUTPB</name>
<gene>
    <name evidence="1" type="ordered locus">bpr_I0021</name>
</gene>
<dbReference type="HOGENOM" id="CLU_131538_1_0_9"/>